<evidence type="ECO:0000256" key="4">
    <source>
        <dbReference type="ARBA" id="ARBA00022692"/>
    </source>
</evidence>
<dbReference type="InterPro" id="IPR035906">
    <property type="entry name" value="MetI-like_sf"/>
</dbReference>
<dbReference type="KEGG" id="csee:C10C_0984"/>
<dbReference type="GO" id="GO:0055085">
    <property type="term" value="P:transmembrane transport"/>
    <property type="evidence" value="ECO:0007669"/>
    <property type="project" value="InterPro"/>
</dbReference>
<dbReference type="GO" id="GO:0005886">
    <property type="term" value="C:plasma membrane"/>
    <property type="evidence" value="ECO:0007669"/>
    <property type="project" value="UniProtKB-SubCell"/>
</dbReference>
<dbReference type="PANTHER" id="PTHR30151:SF20">
    <property type="entry name" value="ABC TRANSPORTER PERMEASE PROTEIN HI_0355-RELATED"/>
    <property type="match status" value="1"/>
</dbReference>
<evidence type="ECO:0000256" key="2">
    <source>
        <dbReference type="ARBA" id="ARBA00022448"/>
    </source>
</evidence>
<evidence type="ECO:0000256" key="5">
    <source>
        <dbReference type="ARBA" id="ARBA00022989"/>
    </source>
</evidence>
<dbReference type="InterPro" id="IPR015168">
    <property type="entry name" value="SsuA/THI5"/>
</dbReference>
<proteinExistence type="inferred from homology"/>
<dbReference type="SUPFAM" id="SSF161098">
    <property type="entry name" value="MetI-like"/>
    <property type="match status" value="1"/>
</dbReference>
<keyword evidence="10" id="KW-1185">Reference proteome</keyword>
<dbReference type="Gene3D" id="1.10.3720.10">
    <property type="entry name" value="MetI-like"/>
    <property type="match status" value="1"/>
</dbReference>
<feature type="transmembrane region" description="Helical" evidence="7">
    <location>
        <begin position="125"/>
        <end position="145"/>
    </location>
</feature>
<dbReference type="Pfam" id="PF00528">
    <property type="entry name" value="BPD_transp_1"/>
    <property type="match status" value="1"/>
</dbReference>
<reference evidence="10" key="1">
    <citation type="submission" date="2017-11" db="EMBL/GenBank/DDBJ databases">
        <authorList>
            <person name="Seth-Smith MB H."/>
        </authorList>
    </citation>
    <scope>NUCLEOTIDE SEQUENCE [LARGE SCALE GENOMIC DNA]</scope>
</reference>
<dbReference type="AlphaFoldDB" id="A0A2R8FCX7"/>
<dbReference type="EMBL" id="LT993738">
    <property type="protein sequence ID" value="SPN74117.1"/>
    <property type="molecule type" value="Genomic_DNA"/>
</dbReference>
<evidence type="ECO:0000313" key="10">
    <source>
        <dbReference type="Proteomes" id="UP000244926"/>
    </source>
</evidence>
<name>A0A2R8FCX7_9CHLA</name>
<feature type="transmembrane region" description="Helical" evidence="7">
    <location>
        <begin position="178"/>
        <end position="200"/>
    </location>
</feature>
<accession>A0A2R8FCX7</accession>
<dbReference type="Gene3D" id="3.40.190.10">
    <property type="entry name" value="Periplasmic binding protein-like II"/>
    <property type="match status" value="2"/>
</dbReference>
<evidence type="ECO:0000259" key="8">
    <source>
        <dbReference type="PROSITE" id="PS50928"/>
    </source>
</evidence>
<dbReference type="PROSITE" id="PS50928">
    <property type="entry name" value="ABC_TM1"/>
    <property type="match status" value="1"/>
</dbReference>
<keyword evidence="5 7" id="KW-1133">Transmembrane helix</keyword>
<keyword evidence="6 7" id="KW-0472">Membrane</keyword>
<evidence type="ECO:0000313" key="9">
    <source>
        <dbReference type="EMBL" id="SPN74117.1"/>
    </source>
</evidence>
<feature type="transmembrane region" description="Helical" evidence="7">
    <location>
        <begin position="220"/>
        <end position="241"/>
    </location>
</feature>
<sequence>MNHTKMKKKFIKHFVIIFFLLFLWEITSHHHPTLSFLFPPPSSIASSTFHSLPMLLTSSWHTLKAILGGFFLAIALSISLATIMLSYKSAKDLLQPLFILLQCTPMFALAPLIVLWFGWGISAVIVPTALTIFFPLTLTIYQGILSTPDELLEQFLLCGATKFQLLIKLRFPYALPHIFSGLKIAIGSAGLAAIAGEWVASQTGLGILIIESRRNYEMELAFAGLITLTFLTFILFQITLLSEKLVFSLFRLKRISHKSKLVSKKYLLVFSLIPIIFIPWNGSSKSPCKKKNLTSLALLLDWTPNPNHIPLYVGIAKGYFKNHGLNLQLQKNTDSSSAVPHILFEQVDMALYHALGIVRTSVKGMPVRIIGRLIDSSLQGFLYRTEDPINKFEDLNNKVLGFCLNNSRDLNRLLETLKLNGVVPSAVKNVSADLISPMLLKKVDFVYGAFYNIEGVRLKTLGVPVGCFLSDTYDLPTGPQLIIFAKKGTKASEPTIIEAFQAALQESIVFSQDHPKEAFKLYAKATRNIPKNLCEEYLQWEATFPLLAQSQAPLNGDLIDKLLLTITRRYPELSKQVAQFSLNDIYNHSLQKQEGA</sequence>
<keyword evidence="3" id="KW-1003">Cell membrane</keyword>
<feature type="transmembrane region" description="Helical" evidence="7">
    <location>
        <begin position="65"/>
        <end position="85"/>
    </location>
</feature>
<evidence type="ECO:0000256" key="7">
    <source>
        <dbReference type="RuleBase" id="RU363032"/>
    </source>
</evidence>
<dbReference type="SUPFAM" id="SSF53850">
    <property type="entry name" value="Periplasmic binding protein-like II"/>
    <property type="match status" value="1"/>
</dbReference>
<comment type="similarity">
    <text evidence="7">Belongs to the binding-protein-dependent transport system permease family.</text>
</comment>
<dbReference type="Proteomes" id="UP000244926">
    <property type="component" value="Chromosome I"/>
</dbReference>
<evidence type="ECO:0000256" key="6">
    <source>
        <dbReference type="ARBA" id="ARBA00023136"/>
    </source>
</evidence>
<dbReference type="Pfam" id="PF09084">
    <property type="entry name" value="NMT1"/>
    <property type="match status" value="1"/>
</dbReference>
<comment type="subcellular location">
    <subcellularLocation>
        <location evidence="1 7">Cell membrane</location>
        <topology evidence="1 7">Multi-pass membrane protein</topology>
    </subcellularLocation>
</comment>
<keyword evidence="4 7" id="KW-0812">Transmembrane</keyword>
<evidence type="ECO:0000256" key="3">
    <source>
        <dbReference type="ARBA" id="ARBA00022475"/>
    </source>
</evidence>
<protein>
    <submittedName>
        <fullName evidence="9">Thiamine biosynthesis protein HI_0357,taurine transporter subunit,ABC-type anion transport system, duplicated permease component,nitrate ABC transporter, permease protein,NMT1/THI5 like</fullName>
    </submittedName>
</protein>
<dbReference type="PANTHER" id="PTHR30151">
    <property type="entry name" value="ALKANE SULFONATE ABC TRANSPORTER-RELATED, MEMBRANE SUBUNIT"/>
    <property type="match status" value="1"/>
</dbReference>
<feature type="transmembrane region" description="Helical" evidence="7">
    <location>
        <begin position="97"/>
        <end position="119"/>
    </location>
</feature>
<dbReference type="CDD" id="cd06261">
    <property type="entry name" value="TM_PBP2"/>
    <property type="match status" value="1"/>
</dbReference>
<keyword evidence="2 7" id="KW-0813">Transport</keyword>
<dbReference type="InterPro" id="IPR000515">
    <property type="entry name" value="MetI-like"/>
</dbReference>
<evidence type="ECO:0000256" key="1">
    <source>
        <dbReference type="ARBA" id="ARBA00004651"/>
    </source>
</evidence>
<gene>
    <name evidence="9" type="ORF">C10C_0984</name>
</gene>
<organism evidence="9 10">
    <name type="scientific">Chlamydia serpentis</name>
    <dbReference type="NCBI Taxonomy" id="1967782"/>
    <lineage>
        <taxon>Bacteria</taxon>
        <taxon>Pseudomonadati</taxon>
        <taxon>Chlamydiota</taxon>
        <taxon>Chlamydiia</taxon>
        <taxon>Chlamydiales</taxon>
        <taxon>Chlamydiaceae</taxon>
        <taxon>Chlamydia/Chlamydophila group</taxon>
        <taxon>Chlamydia</taxon>
    </lineage>
</organism>
<feature type="domain" description="ABC transmembrane type-1" evidence="8">
    <location>
        <begin position="59"/>
        <end position="239"/>
    </location>
</feature>